<evidence type="ECO:0000256" key="1">
    <source>
        <dbReference type="SAM" id="MobiDB-lite"/>
    </source>
</evidence>
<dbReference type="AlphaFoldDB" id="A0A7C1ZNM7"/>
<organism evidence="2">
    <name type="scientific">Methylophaga aminisulfidivorans</name>
    <dbReference type="NCBI Taxonomy" id="230105"/>
    <lineage>
        <taxon>Bacteria</taxon>
        <taxon>Pseudomonadati</taxon>
        <taxon>Pseudomonadota</taxon>
        <taxon>Gammaproteobacteria</taxon>
        <taxon>Thiotrichales</taxon>
        <taxon>Piscirickettsiaceae</taxon>
        <taxon>Methylophaga</taxon>
    </lineage>
</organism>
<proteinExistence type="predicted"/>
<feature type="region of interest" description="Disordered" evidence="1">
    <location>
        <begin position="16"/>
        <end position="37"/>
    </location>
</feature>
<dbReference type="Proteomes" id="UP000886384">
    <property type="component" value="Unassembled WGS sequence"/>
</dbReference>
<sequence>MAINVKTKYPDNADAASLDYPSGSFRNDSTPSSEDGTPLEVAWMNDFLGSRDAVLLEGGITPSGDPDTAQVSDFLNGLKQIIANNTTHAPVGGLLQIWDHIPGVDEPDNSGTVKYIKLTAGEDGVGEYNEGLLAGETLADGGGLGDPEDVTVTATISYAASPMNGQVVNLINSEKSAVIPGESSGTLILDAIRNITGSIGTDRAQITSGSGALAGPSGYANANADGGSLNIGRGFTFDASRVVRTASRNQIKAREATFYMRIA</sequence>
<gene>
    <name evidence="2" type="ORF">ENI26_01885</name>
</gene>
<accession>A0A7C1ZNM7</accession>
<feature type="compositionally biased region" description="Polar residues" evidence="1">
    <location>
        <begin position="24"/>
        <end position="35"/>
    </location>
</feature>
<evidence type="ECO:0008006" key="3">
    <source>
        <dbReference type="Google" id="ProtNLM"/>
    </source>
</evidence>
<evidence type="ECO:0000313" key="2">
    <source>
        <dbReference type="EMBL" id="HEC73103.1"/>
    </source>
</evidence>
<dbReference type="EMBL" id="DRHY01000046">
    <property type="protein sequence ID" value="HEC73103.1"/>
    <property type="molecule type" value="Genomic_DNA"/>
</dbReference>
<comment type="caution">
    <text evidence="2">The sequence shown here is derived from an EMBL/GenBank/DDBJ whole genome shotgun (WGS) entry which is preliminary data.</text>
</comment>
<reference evidence="2" key="1">
    <citation type="journal article" date="2020" name="mSystems">
        <title>Genome- and Community-Level Interaction Insights into Carbon Utilization and Element Cycling Functions of Hydrothermarchaeota in Hydrothermal Sediment.</title>
        <authorList>
            <person name="Zhou Z."/>
            <person name="Liu Y."/>
            <person name="Xu W."/>
            <person name="Pan J."/>
            <person name="Luo Z.H."/>
            <person name="Li M."/>
        </authorList>
    </citation>
    <scope>NUCLEOTIDE SEQUENCE [LARGE SCALE GENOMIC DNA]</scope>
    <source>
        <strain evidence="2">HyVt-380</strain>
    </source>
</reference>
<protein>
    <recommendedName>
        <fullName evidence="3">Phage tail protein</fullName>
    </recommendedName>
</protein>
<name>A0A7C1ZNM7_9GAMM</name>